<name>A0ABV4UCM5_9BACT</name>
<dbReference type="RefSeq" id="WP_425347289.1">
    <property type="nucleotide sequence ID" value="NZ_JBGUBD010000020.1"/>
</dbReference>
<protein>
    <submittedName>
        <fullName evidence="2">Uncharacterized protein</fullName>
    </submittedName>
</protein>
<accession>A0ABV4UCM5</accession>
<keyword evidence="1" id="KW-1133">Transmembrane helix</keyword>
<proteinExistence type="predicted"/>
<keyword evidence="3" id="KW-1185">Reference proteome</keyword>
<feature type="transmembrane region" description="Helical" evidence="1">
    <location>
        <begin position="47"/>
        <end position="66"/>
    </location>
</feature>
<dbReference type="Proteomes" id="UP001575105">
    <property type="component" value="Unassembled WGS sequence"/>
</dbReference>
<dbReference type="EMBL" id="JBGUBD010000020">
    <property type="protein sequence ID" value="MFA9480368.1"/>
    <property type="molecule type" value="Genomic_DNA"/>
</dbReference>
<evidence type="ECO:0000313" key="2">
    <source>
        <dbReference type="EMBL" id="MFA9480368.1"/>
    </source>
</evidence>
<keyword evidence="1" id="KW-0812">Transmembrane</keyword>
<gene>
    <name evidence="2" type="ORF">ACERK3_19020</name>
</gene>
<evidence type="ECO:0000256" key="1">
    <source>
        <dbReference type="SAM" id="Phobius"/>
    </source>
</evidence>
<keyword evidence="1" id="KW-0472">Membrane</keyword>
<feature type="transmembrane region" description="Helical" evidence="1">
    <location>
        <begin position="164"/>
        <end position="184"/>
    </location>
</feature>
<feature type="transmembrane region" description="Helical" evidence="1">
    <location>
        <begin position="123"/>
        <end position="143"/>
    </location>
</feature>
<feature type="transmembrane region" description="Helical" evidence="1">
    <location>
        <begin position="12"/>
        <end position="35"/>
    </location>
</feature>
<comment type="caution">
    <text evidence="2">The sequence shown here is derived from an EMBL/GenBank/DDBJ whole genome shotgun (WGS) entry which is preliminary data.</text>
</comment>
<evidence type="ECO:0000313" key="3">
    <source>
        <dbReference type="Proteomes" id="UP001575105"/>
    </source>
</evidence>
<feature type="transmembrane region" description="Helical" evidence="1">
    <location>
        <begin position="78"/>
        <end position="96"/>
    </location>
</feature>
<sequence length="242" mass="26737">MKRPPPVSITLHLLVAINVALGVWCMGVLLVELAVVSASLRHDWSELVMLPLLLVCLGLVGLFFIPPWHVWRGGRKSAYLRLTCCLPIVAGVVFVLPKTMHLEAWLNVGPGQDPEAARALEHMAGWAIVLWAGVIYYPLADWLTEAHRRDEGYPLVQRRTGARLYSTIHAIAAFLALSSAGMLLHRMLRTQPGASSLLWQAASSLGPLIGTVLLYKLTVWLLLWRHRPIKVDESMGSDSSMG</sequence>
<reference evidence="2 3" key="1">
    <citation type="submission" date="2024-08" db="EMBL/GenBank/DDBJ databases">
        <title>Whole-genome sequencing of halo(alkali)philic microorganisms from hypersaline lakes.</title>
        <authorList>
            <person name="Sorokin D.Y."/>
            <person name="Merkel A.Y."/>
            <person name="Messina E."/>
            <person name="Yakimov M."/>
        </authorList>
    </citation>
    <scope>NUCLEOTIDE SEQUENCE [LARGE SCALE GENOMIC DNA]</scope>
    <source>
        <strain evidence="2 3">AB-hyl4</strain>
    </source>
</reference>
<organism evidence="2 3">
    <name type="scientific">Natronomicrosphaera hydrolytica</name>
    <dbReference type="NCBI Taxonomy" id="3242702"/>
    <lineage>
        <taxon>Bacteria</taxon>
        <taxon>Pseudomonadati</taxon>
        <taxon>Planctomycetota</taxon>
        <taxon>Phycisphaerae</taxon>
        <taxon>Phycisphaerales</taxon>
        <taxon>Phycisphaeraceae</taxon>
        <taxon>Natronomicrosphaera</taxon>
    </lineage>
</organism>
<feature type="transmembrane region" description="Helical" evidence="1">
    <location>
        <begin position="204"/>
        <end position="224"/>
    </location>
</feature>